<organism evidence="1 2">
    <name type="scientific">Aliarcobacter butzleri</name>
    <dbReference type="NCBI Taxonomy" id="28197"/>
    <lineage>
        <taxon>Bacteria</taxon>
        <taxon>Pseudomonadati</taxon>
        <taxon>Campylobacterota</taxon>
        <taxon>Epsilonproteobacteria</taxon>
        <taxon>Campylobacterales</taxon>
        <taxon>Arcobacteraceae</taxon>
        <taxon>Aliarcobacter</taxon>
    </lineage>
</organism>
<comment type="caution">
    <text evidence="1">The sequence shown here is derived from an EMBL/GenBank/DDBJ whole genome shotgun (WGS) entry which is preliminary data.</text>
</comment>
<reference evidence="1" key="2">
    <citation type="submission" date="2023-02" db="EMBL/GenBank/DDBJ databases">
        <authorList>
            <person name="Concha-Toloza M."/>
            <person name="Lopez-Cantillo M."/>
            <person name="Molina-Mora J."/>
            <person name="Collado L."/>
        </authorList>
    </citation>
    <scope>NUCLEOTIDE SEQUENCE</scope>
    <source>
        <strain evidence="1">FR1p273A</strain>
    </source>
</reference>
<dbReference type="RefSeq" id="WP_284074898.1">
    <property type="nucleotide sequence ID" value="NZ_JAQTJH010000012.1"/>
</dbReference>
<evidence type="ECO:0000313" key="1">
    <source>
        <dbReference type="EMBL" id="MDK2062733.1"/>
    </source>
</evidence>
<dbReference type="EMBL" id="JAQTJH010000012">
    <property type="protein sequence ID" value="MDK2062733.1"/>
    <property type="molecule type" value="Genomic_DNA"/>
</dbReference>
<reference evidence="1" key="1">
    <citation type="journal article" date="2023" name="Antibiotics">
        <title>Genomic Characterization of Antibiotic-Resistant Campylobacterales Isolated from Chilean Poultry Meat.</title>
        <authorList>
            <person name="Concha-Toloza M."/>
            <person name="Lopez-Cantillo M."/>
            <person name="Molina-Mora J.A."/>
            <person name="Collado L."/>
        </authorList>
    </citation>
    <scope>NUCLEOTIDE SEQUENCE</scope>
    <source>
        <strain evidence="1">FR1p273A</strain>
    </source>
</reference>
<accession>A0AAW6VR93</accession>
<dbReference type="Proteomes" id="UP001237843">
    <property type="component" value="Unassembled WGS sequence"/>
</dbReference>
<evidence type="ECO:0000313" key="2">
    <source>
        <dbReference type="Proteomes" id="UP001237843"/>
    </source>
</evidence>
<protein>
    <submittedName>
        <fullName evidence="1">Uncharacterized protein</fullName>
    </submittedName>
</protein>
<dbReference type="AlphaFoldDB" id="A0AAW6VR93"/>
<proteinExistence type="predicted"/>
<name>A0AAW6VR93_9BACT</name>
<sequence length="73" mass="8482">MGKNGIAKSTDVETEDKWELEENVRIIRRYFELKASPDKFDKAMAVVKKESDVLAEELKKQDAYKEKIGFSKK</sequence>
<gene>
    <name evidence="1" type="ORF">PT520_09415</name>
</gene>